<evidence type="ECO:0000313" key="1">
    <source>
        <dbReference type="EMBL" id="CAH2008005.1"/>
    </source>
</evidence>
<dbReference type="AlphaFoldDB" id="A0A9P0LY59"/>
<proteinExistence type="predicted"/>
<gene>
    <name evidence="1" type="ORF">ACAOBT_LOCUS29952</name>
</gene>
<dbReference type="OrthoDB" id="10039611at2759"/>
<evidence type="ECO:0008006" key="3">
    <source>
        <dbReference type="Google" id="ProtNLM"/>
    </source>
</evidence>
<protein>
    <recommendedName>
        <fullName evidence="3">Tc1-like transposase DDE domain-containing protein</fullName>
    </recommendedName>
</protein>
<dbReference type="EMBL" id="CAKOFQ010007778">
    <property type="protein sequence ID" value="CAH2008005.1"/>
    <property type="molecule type" value="Genomic_DNA"/>
</dbReference>
<accession>A0A9P0LY59</accession>
<organism evidence="1 2">
    <name type="scientific">Acanthoscelides obtectus</name>
    <name type="common">Bean weevil</name>
    <name type="synonym">Bruchus obtectus</name>
    <dbReference type="NCBI Taxonomy" id="200917"/>
    <lineage>
        <taxon>Eukaryota</taxon>
        <taxon>Metazoa</taxon>
        <taxon>Ecdysozoa</taxon>
        <taxon>Arthropoda</taxon>
        <taxon>Hexapoda</taxon>
        <taxon>Insecta</taxon>
        <taxon>Pterygota</taxon>
        <taxon>Neoptera</taxon>
        <taxon>Endopterygota</taxon>
        <taxon>Coleoptera</taxon>
        <taxon>Polyphaga</taxon>
        <taxon>Cucujiformia</taxon>
        <taxon>Chrysomeloidea</taxon>
        <taxon>Chrysomelidae</taxon>
        <taxon>Bruchinae</taxon>
        <taxon>Bruchini</taxon>
        <taxon>Acanthoscelides</taxon>
    </lineage>
</organism>
<dbReference type="Proteomes" id="UP001152888">
    <property type="component" value="Unassembled WGS sequence"/>
</dbReference>
<evidence type="ECO:0000313" key="2">
    <source>
        <dbReference type="Proteomes" id="UP001152888"/>
    </source>
</evidence>
<keyword evidence="2" id="KW-1185">Reference proteome</keyword>
<comment type="caution">
    <text evidence="1">The sequence shown here is derived from an EMBL/GenBank/DDBJ whole genome shotgun (WGS) entry which is preliminary data.</text>
</comment>
<reference evidence="1" key="1">
    <citation type="submission" date="2022-03" db="EMBL/GenBank/DDBJ databases">
        <authorList>
            <person name="Sayadi A."/>
        </authorList>
    </citation>
    <scope>NUCLEOTIDE SEQUENCE</scope>
</reference>
<sequence>MLRIELLNIARQNKPTSILYAIDEMTRQHAIIVHRLPPYHCELNPIELDMGASHMRNSKEQYNLHVSGCQVIVTKCYQQHIQRELAKMYATRHQGGAENVGSGYSHRHYC</sequence>
<name>A0A9P0LY59_ACAOB</name>